<reference evidence="3 4" key="2">
    <citation type="submission" date="2008-08" db="EMBL/GenBank/DDBJ databases">
        <authorList>
            <person name="Fulton L."/>
            <person name="Clifton S."/>
            <person name="Fulton B."/>
            <person name="Xu J."/>
            <person name="Minx P."/>
            <person name="Pepin K.H."/>
            <person name="Johnson M."/>
            <person name="Thiruvilangam P."/>
            <person name="Bhonagiri V."/>
            <person name="Nash W.E."/>
            <person name="Mardis E.R."/>
            <person name="Wilson R.K."/>
        </authorList>
    </citation>
    <scope>NUCLEOTIDE SEQUENCE [LARGE SCALE GENOMIC DNA]</scope>
    <source>
        <strain evidence="4">DSM 17135 / JCM 12973 / M2</strain>
    </source>
</reference>
<feature type="domain" description="Glycosyltransferase subfamily 4-like N-terminal" evidence="2">
    <location>
        <begin position="41"/>
        <end position="180"/>
    </location>
</feature>
<dbReference type="Pfam" id="PF13579">
    <property type="entry name" value="Glyco_trans_4_4"/>
    <property type="match status" value="1"/>
</dbReference>
<dbReference type="HOGENOM" id="CLU_009583_8_0_10"/>
<proteinExistence type="predicted"/>
<dbReference type="eggNOG" id="COG0438">
    <property type="taxonomic scope" value="Bacteria"/>
</dbReference>
<dbReference type="SUPFAM" id="SSF53756">
    <property type="entry name" value="UDP-Glycosyltransferase/glycogen phosphorylase"/>
    <property type="match status" value="1"/>
</dbReference>
<evidence type="ECO:0000313" key="4">
    <source>
        <dbReference type="Proteomes" id="UP000003452"/>
    </source>
</evidence>
<gene>
    <name evidence="3" type="ORF">BACPLE_00063</name>
</gene>
<dbReference type="EMBL" id="ABQC02000002">
    <property type="protein sequence ID" value="EDY97276.1"/>
    <property type="molecule type" value="Genomic_DNA"/>
</dbReference>
<dbReference type="EC" id="2.4.-.-" evidence="3"/>
<feature type="domain" description="Glycosyl transferase family 1" evidence="1">
    <location>
        <begin position="208"/>
        <end position="364"/>
    </location>
</feature>
<dbReference type="GeneID" id="43183879"/>
<dbReference type="InterPro" id="IPR001296">
    <property type="entry name" value="Glyco_trans_1"/>
</dbReference>
<dbReference type="Gene3D" id="3.40.50.2000">
    <property type="entry name" value="Glycogen Phosphorylase B"/>
    <property type="match status" value="2"/>
</dbReference>
<evidence type="ECO:0000259" key="1">
    <source>
        <dbReference type="Pfam" id="PF00534"/>
    </source>
</evidence>
<reference evidence="3 4" key="1">
    <citation type="submission" date="2008-08" db="EMBL/GenBank/DDBJ databases">
        <title>Draft genome sequence of Bacteroides plebeius (DSM 17135).</title>
        <authorList>
            <person name="Sudarsanam P."/>
            <person name="Ley R."/>
            <person name="Guruge J."/>
            <person name="Turnbaugh P.J."/>
            <person name="Mahowald M."/>
            <person name="Liep D."/>
            <person name="Gordon J."/>
        </authorList>
    </citation>
    <scope>NUCLEOTIDE SEQUENCE [LARGE SCALE GENOMIC DNA]</scope>
    <source>
        <strain evidence="4">DSM 17135 / JCM 12973 / M2</strain>
    </source>
</reference>
<dbReference type="InterPro" id="IPR028098">
    <property type="entry name" value="Glyco_trans_4-like_N"/>
</dbReference>
<dbReference type="GO" id="GO:0016757">
    <property type="term" value="F:glycosyltransferase activity"/>
    <property type="evidence" value="ECO:0007669"/>
    <property type="project" value="UniProtKB-KW"/>
</dbReference>
<dbReference type="CDD" id="cd03808">
    <property type="entry name" value="GT4_CapM-like"/>
    <property type="match status" value="1"/>
</dbReference>
<keyword evidence="3" id="KW-0808">Transferase</keyword>
<comment type="caution">
    <text evidence="3">The sequence shown here is derived from an EMBL/GenBank/DDBJ whole genome shotgun (WGS) entry which is preliminary data.</text>
</comment>
<evidence type="ECO:0000259" key="2">
    <source>
        <dbReference type="Pfam" id="PF13579"/>
    </source>
</evidence>
<keyword evidence="3" id="KW-0328">Glycosyltransferase</keyword>
<dbReference type="RefSeq" id="WP_007559290.1">
    <property type="nucleotide sequence ID" value="NZ_DS990122.1"/>
</dbReference>
<accession>B5CU69</accession>
<protein>
    <submittedName>
        <fullName evidence="3">Glycosyltransferase, group 1 family protein</fullName>
        <ecNumber evidence="3">2.4.-.-</ecNumber>
    </submittedName>
</protein>
<evidence type="ECO:0000313" key="3">
    <source>
        <dbReference type="EMBL" id="EDY97276.1"/>
    </source>
</evidence>
<dbReference type="AlphaFoldDB" id="B5CU69"/>
<name>B5CU69_PHOPM</name>
<sequence length="389" mass="44458">MKLNKKEENNMIKKKIIRISTVPISLESLLKGQLKMLNEHYEVIAVSSPGKALDTVRQREGVRTIAIPMERRISLLKDLFSLIRLIILFLRERPEMVHSITPKAGLLSMLAAWITRIPVRMHTFTGLIFPTASGKMQKLLILTDKLTCACATHINPEGEGVKQDLQNYHITRKPLYILANGNVSGIDMSYYNRTPDILQEAQKYRQTGCFTFCFIGRIVRDKGINELIYAFQHLYQQYPHIQLLLVGPFEQKLDPITPDAEYMIFHHPAIRFMDFQPDVRPFLAASDALVFPSYREGFPNVILQAGAMGLPSIVTDINGCNEIIIPHKNGIIIPPRNKTALYSSMEYFLSHPEDVMHMASQARELVAARYDQHLVWDALLTQYKQILTQ</sequence>
<dbReference type="Pfam" id="PF00534">
    <property type="entry name" value="Glycos_transf_1"/>
    <property type="match status" value="1"/>
</dbReference>
<organism evidence="3 4">
    <name type="scientific">Phocaeicola plebeius (strain DSM 17135 / JCM 12973 / CCUG 54634 / M2)</name>
    <name type="common">Bacteroides plebeius</name>
    <dbReference type="NCBI Taxonomy" id="484018"/>
    <lineage>
        <taxon>Bacteria</taxon>
        <taxon>Pseudomonadati</taxon>
        <taxon>Bacteroidota</taxon>
        <taxon>Bacteroidia</taxon>
        <taxon>Bacteroidales</taxon>
        <taxon>Bacteroidaceae</taxon>
        <taxon>Phocaeicola</taxon>
    </lineage>
</organism>
<dbReference type="PANTHER" id="PTHR12526">
    <property type="entry name" value="GLYCOSYLTRANSFERASE"/>
    <property type="match status" value="1"/>
</dbReference>
<dbReference type="Proteomes" id="UP000003452">
    <property type="component" value="Unassembled WGS sequence"/>
</dbReference>
<dbReference type="PANTHER" id="PTHR12526:SF630">
    <property type="entry name" value="GLYCOSYLTRANSFERASE"/>
    <property type="match status" value="1"/>
</dbReference>